<dbReference type="Pfam" id="PF04328">
    <property type="entry name" value="Sel_put"/>
    <property type="match status" value="1"/>
</dbReference>
<dbReference type="AlphaFoldDB" id="A0A109N2R9"/>
<proteinExistence type="predicted"/>
<name>A0A109N2R9_9BACI</name>
<reference evidence="1 2" key="1">
    <citation type="submission" date="2015-11" db="EMBL/GenBank/DDBJ databases">
        <title>Genome Sequence of Bacillus simplex strain VanAntwerpen2.</title>
        <authorList>
            <person name="Couger M.B."/>
        </authorList>
    </citation>
    <scope>NUCLEOTIDE SEQUENCE [LARGE SCALE GENOMIC DNA]</scope>
    <source>
        <strain evidence="1 2">VanAntwerpen02</strain>
    </source>
</reference>
<accession>A0A109N2R9</accession>
<evidence type="ECO:0000313" key="2">
    <source>
        <dbReference type="Proteomes" id="UP000064189"/>
    </source>
</evidence>
<dbReference type="RefSeq" id="WP_061140607.1">
    <property type="nucleotide sequence ID" value="NZ_LNNH01000007.1"/>
</dbReference>
<keyword evidence="2" id="KW-1185">Reference proteome</keyword>
<dbReference type="PANTHER" id="PTHR38453:SF1">
    <property type="entry name" value="CYTOPLASMIC PROTEIN"/>
    <property type="match status" value="1"/>
</dbReference>
<sequence>MLKRLTKILSYRKQFVSLLVGVPSYDTYVTHMNVHHPEDPVKTRKEFFCEAQDERYNAKGGKVSRCC</sequence>
<dbReference type="EMBL" id="LNNH01000007">
    <property type="protein sequence ID" value="KWW22298.1"/>
    <property type="molecule type" value="Genomic_DNA"/>
</dbReference>
<comment type="caution">
    <text evidence="1">The sequence shown here is derived from an EMBL/GenBank/DDBJ whole genome shotgun (WGS) entry which is preliminary data.</text>
</comment>
<dbReference type="InterPro" id="IPR007423">
    <property type="entry name" value="Sel_put"/>
</dbReference>
<gene>
    <name evidence="1" type="ORF">AS888_13600</name>
</gene>
<dbReference type="Proteomes" id="UP000064189">
    <property type="component" value="Unassembled WGS sequence"/>
</dbReference>
<evidence type="ECO:0000313" key="1">
    <source>
        <dbReference type="EMBL" id="KWW22298.1"/>
    </source>
</evidence>
<organism evidence="1 2">
    <name type="scientific">Peribacillus simplex</name>
    <dbReference type="NCBI Taxonomy" id="1478"/>
    <lineage>
        <taxon>Bacteria</taxon>
        <taxon>Bacillati</taxon>
        <taxon>Bacillota</taxon>
        <taxon>Bacilli</taxon>
        <taxon>Bacillales</taxon>
        <taxon>Bacillaceae</taxon>
        <taxon>Peribacillus</taxon>
    </lineage>
</organism>
<protein>
    <submittedName>
        <fullName evidence="1">Cytosolic protein</fullName>
    </submittedName>
</protein>
<dbReference type="PANTHER" id="PTHR38453">
    <property type="entry name" value="CYTOPLASMIC PROTEIN-RELATED"/>
    <property type="match status" value="1"/>
</dbReference>